<evidence type="ECO:0000256" key="4">
    <source>
        <dbReference type="ARBA" id="ARBA00004624"/>
    </source>
</evidence>
<dbReference type="CTD" id="1627"/>
<evidence type="ECO:0000256" key="10">
    <source>
        <dbReference type="ARBA" id="ARBA00022990"/>
    </source>
</evidence>
<dbReference type="InterPro" id="IPR002108">
    <property type="entry name" value="ADF-H"/>
</dbReference>
<sequence>MAVNLTENRQVLLTAYSDVISETSSTDWALFTYEGSTDNLTLVSSGEQGLTGITPLFDNGRIMYGFLGVKEPASAVLPQYILINWVGEDVADVRKCICASHVATIADFLQGVNITINASTLEDIDPSAIGQRLTNGVATGTGAVLNRLRAKEDDNMGSNLAKANSAVEVRNMNWEQFWKQAQREEEERKEEDRRRSLEERQRFEEERQALELREQEERERRGRERDSQIEECRRKRVEEEEEMEKSQTRITVRPELEDQAQPDKKEVEVSEAKAIIAQRTSNPRDYFRQRERSMASPHSPSATTPIQRPDGLSDDVAPTPLKPPQQSPCRPPAPSPPSSPPPSRTRTKTWSGVKRTRLSNPTPIT</sequence>
<dbReference type="GO" id="GO:0045211">
    <property type="term" value="C:postsynaptic membrane"/>
    <property type="evidence" value="ECO:0007669"/>
    <property type="project" value="TreeGrafter"/>
</dbReference>
<feature type="compositionally biased region" description="Basic and acidic residues" evidence="15">
    <location>
        <begin position="182"/>
        <end position="271"/>
    </location>
</feature>
<dbReference type="GO" id="GO:0030425">
    <property type="term" value="C:dendrite"/>
    <property type="evidence" value="ECO:0007669"/>
    <property type="project" value="UniProtKB-SubCell"/>
</dbReference>
<dbReference type="GO" id="GO:0014069">
    <property type="term" value="C:postsynaptic density"/>
    <property type="evidence" value="ECO:0007669"/>
    <property type="project" value="TreeGrafter"/>
</dbReference>
<evidence type="ECO:0000256" key="8">
    <source>
        <dbReference type="ARBA" id="ARBA00022902"/>
    </source>
</evidence>
<dbReference type="PROSITE" id="PS51263">
    <property type="entry name" value="ADF_H"/>
    <property type="match status" value="1"/>
</dbReference>
<dbReference type="PANTHER" id="PTHR10829:SF1">
    <property type="entry name" value="DREBRIN"/>
    <property type="match status" value="1"/>
</dbReference>
<keyword evidence="10" id="KW-0007">Acetylation</keyword>
<evidence type="ECO:0000256" key="15">
    <source>
        <dbReference type="SAM" id="MobiDB-lite"/>
    </source>
</evidence>
<keyword evidence="12" id="KW-0966">Cell projection</keyword>
<dbReference type="KEGG" id="char:105911326"/>
<name>A0A6P8FXJ3_CLUHA</name>
<proteinExistence type="predicted"/>
<evidence type="ECO:0000256" key="1">
    <source>
        <dbReference type="ARBA" id="ARBA00004279"/>
    </source>
</evidence>
<evidence type="ECO:0000256" key="13">
    <source>
        <dbReference type="ARBA" id="ARBA00073040"/>
    </source>
</evidence>
<dbReference type="SMART" id="SM00102">
    <property type="entry name" value="ADF"/>
    <property type="match status" value="1"/>
</dbReference>
<dbReference type="GO" id="GO:0030426">
    <property type="term" value="C:growth cone"/>
    <property type="evidence" value="ECO:0007669"/>
    <property type="project" value="UniProtKB-SubCell"/>
</dbReference>
<keyword evidence="8" id="KW-0524">Neurogenesis</keyword>
<dbReference type="GO" id="GO:0030864">
    <property type="term" value="C:cortical actin cytoskeleton"/>
    <property type="evidence" value="ECO:0007669"/>
    <property type="project" value="TreeGrafter"/>
</dbReference>
<protein>
    <recommendedName>
        <fullName evidence="13">Drebrin</fullName>
    </recommendedName>
    <alternativeName>
        <fullName evidence="14">Developmentally-regulated brain protein</fullName>
    </alternativeName>
</protein>
<keyword evidence="11" id="KW-0009">Actin-binding</keyword>
<reference evidence="18" key="1">
    <citation type="submission" date="2025-08" db="UniProtKB">
        <authorList>
            <consortium name="RefSeq"/>
        </authorList>
    </citation>
    <scope>IDENTIFICATION</scope>
</reference>
<evidence type="ECO:0000256" key="9">
    <source>
        <dbReference type="ARBA" id="ARBA00022949"/>
    </source>
</evidence>
<evidence type="ECO:0000256" key="12">
    <source>
        <dbReference type="ARBA" id="ARBA00023273"/>
    </source>
</evidence>
<dbReference type="Proteomes" id="UP000515152">
    <property type="component" value="Chromosome 8"/>
</dbReference>
<feature type="domain" description="ADF-H" evidence="16">
    <location>
        <begin position="2"/>
        <end position="134"/>
    </location>
</feature>
<keyword evidence="5" id="KW-0217">Developmental protein</keyword>
<evidence type="ECO:0000256" key="5">
    <source>
        <dbReference type="ARBA" id="ARBA00022473"/>
    </source>
</evidence>
<keyword evidence="6" id="KW-0963">Cytoplasm</keyword>
<dbReference type="RefSeq" id="XP_031428090.1">
    <property type="nucleotide sequence ID" value="XM_031572230.2"/>
</dbReference>
<dbReference type="Gene3D" id="3.40.20.10">
    <property type="entry name" value="Severin"/>
    <property type="match status" value="1"/>
</dbReference>
<dbReference type="Pfam" id="PF00241">
    <property type="entry name" value="Cofilin_ADF"/>
    <property type="match status" value="1"/>
</dbReference>
<evidence type="ECO:0000259" key="16">
    <source>
        <dbReference type="PROSITE" id="PS51263"/>
    </source>
</evidence>
<dbReference type="GO" id="GO:0098974">
    <property type="term" value="P:postsynaptic actin cytoskeleton organization"/>
    <property type="evidence" value="ECO:0007669"/>
    <property type="project" value="TreeGrafter"/>
</dbReference>
<evidence type="ECO:0000256" key="7">
    <source>
        <dbReference type="ARBA" id="ARBA00022782"/>
    </source>
</evidence>
<evidence type="ECO:0000256" key="2">
    <source>
        <dbReference type="ARBA" id="ARBA00004282"/>
    </source>
</evidence>
<dbReference type="InterPro" id="IPR029006">
    <property type="entry name" value="ADF-H/Gelsolin-like_dom_sf"/>
</dbReference>
<dbReference type="FunFam" id="3.40.20.10:FF:000032">
    <property type="entry name" value="Drebrin 1"/>
    <property type="match status" value="1"/>
</dbReference>
<feature type="compositionally biased region" description="Pro residues" evidence="15">
    <location>
        <begin position="320"/>
        <end position="343"/>
    </location>
</feature>
<keyword evidence="17" id="KW-1185">Reference proteome</keyword>
<evidence type="ECO:0000313" key="18">
    <source>
        <dbReference type="RefSeq" id="XP_031428090.1"/>
    </source>
</evidence>
<dbReference type="GO" id="GO:0061003">
    <property type="term" value="P:positive regulation of dendritic spine morphogenesis"/>
    <property type="evidence" value="ECO:0007669"/>
    <property type="project" value="TreeGrafter"/>
</dbReference>
<organism evidence="17 18">
    <name type="scientific">Clupea harengus</name>
    <name type="common">Atlantic herring</name>
    <dbReference type="NCBI Taxonomy" id="7950"/>
    <lineage>
        <taxon>Eukaryota</taxon>
        <taxon>Metazoa</taxon>
        <taxon>Chordata</taxon>
        <taxon>Craniata</taxon>
        <taxon>Vertebrata</taxon>
        <taxon>Euteleostomi</taxon>
        <taxon>Actinopterygii</taxon>
        <taxon>Neopterygii</taxon>
        <taxon>Teleostei</taxon>
        <taxon>Clupei</taxon>
        <taxon>Clupeiformes</taxon>
        <taxon>Clupeoidei</taxon>
        <taxon>Clupeidae</taxon>
        <taxon>Clupea</taxon>
    </lineage>
</organism>
<feature type="compositionally biased region" description="Polar residues" evidence="15">
    <location>
        <begin position="296"/>
        <end position="306"/>
    </location>
</feature>
<dbReference type="SUPFAM" id="SSF55753">
    <property type="entry name" value="Actin depolymerizing proteins"/>
    <property type="match status" value="1"/>
</dbReference>
<dbReference type="GeneID" id="105911326"/>
<dbReference type="PANTHER" id="PTHR10829">
    <property type="entry name" value="CORTACTIN AND DREBRIN"/>
    <property type="match status" value="1"/>
</dbReference>
<dbReference type="OrthoDB" id="5971719at2759"/>
<dbReference type="GO" id="GO:0045773">
    <property type="term" value="P:positive regulation of axon extension"/>
    <property type="evidence" value="ECO:0007669"/>
    <property type="project" value="TreeGrafter"/>
</dbReference>
<comment type="subcellular location">
    <subcellularLocation>
        <location evidence="2">Cell junction</location>
    </subcellularLocation>
    <subcellularLocation>
        <location evidence="1">Cell projection</location>
        <location evidence="1">Dendrite</location>
    </subcellularLocation>
    <subcellularLocation>
        <location evidence="4">Cell projection</location>
        <location evidence="4">Growth cone</location>
    </subcellularLocation>
    <subcellularLocation>
        <location evidence="3">Cytoplasm</location>
        <location evidence="3">Cell cortex</location>
    </subcellularLocation>
</comment>
<dbReference type="GO" id="GO:0048812">
    <property type="term" value="P:neuron projection morphogenesis"/>
    <property type="evidence" value="ECO:0007669"/>
    <property type="project" value="TreeGrafter"/>
</dbReference>
<gene>
    <name evidence="18" type="primary">dbn1</name>
</gene>
<evidence type="ECO:0000313" key="17">
    <source>
        <dbReference type="Proteomes" id="UP000515152"/>
    </source>
</evidence>
<evidence type="ECO:0000256" key="11">
    <source>
        <dbReference type="ARBA" id="ARBA00023203"/>
    </source>
</evidence>
<keyword evidence="7" id="KW-0221">Differentiation</keyword>
<feature type="region of interest" description="Disordered" evidence="15">
    <location>
        <begin position="182"/>
        <end position="365"/>
    </location>
</feature>
<dbReference type="GO" id="GO:0005884">
    <property type="term" value="C:actin filament"/>
    <property type="evidence" value="ECO:0007669"/>
    <property type="project" value="TreeGrafter"/>
</dbReference>
<dbReference type="CDD" id="cd11281">
    <property type="entry name" value="ADF_drebrin_like"/>
    <property type="match status" value="1"/>
</dbReference>
<evidence type="ECO:0000256" key="3">
    <source>
        <dbReference type="ARBA" id="ARBA00004544"/>
    </source>
</evidence>
<dbReference type="GO" id="GO:0030027">
    <property type="term" value="C:lamellipodium"/>
    <property type="evidence" value="ECO:0007669"/>
    <property type="project" value="TreeGrafter"/>
</dbReference>
<dbReference type="GO" id="GO:0070161">
    <property type="term" value="C:anchoring junction"/>
    <property type="evidence" value="ECO:0007669"/>
    <property type="project" value="UniProtKB-SubCell"/>
</dbReference>
<dbReference type="GO" id="GO:0030833">
    <property type="term" value="P:regulation of actin filament polymerization"/>
    <property type="evidence" value="ECO:0007669"/>
    <property type="project" value="TreeGrafter"/>
</dbReference>
<evidence type="ECO:0000256" key="14">
    <source>
        <dbReference type="ARBA" id="ARBA00076970"/>
    </source>
</evidence>
<evidence type="ECO:0000256" key="6">
    <source>
        <dbReference type="ARBA" id="ARBA00022490"/>
    </source>
</evidence>
<dbReference type="GO" id="GO:0051015">
    <property type="term" value="F:actin filament binding"/>
    <property type="evidence" value="ECO:0007669"/>
    <property type="project" value="TreeGrafter"/>
</dbReference>
<keyword evidence="9" id="KW-0965">Cell junction</keyword>
<accession>A0A6P8FXJ3</accession>
<dbReference type="AlphaFoldDB" id="A0A6P8FXJ3"/>